<proteinExistence type="predicted"/>
<keyword evidence="1" id="KW-1133">Transmembrane helix</keyword>
<name>A0ABP1R3P5_9HEXA</name>
<keyword evidence="1" id="KW-0812">Transmembrane</keyword>
<dbReference type="Proteomes" id="UP001642540">
    <property type="component" value="Unassembled WGS sequence"/>
</dbReference>
<dbReference type="EMBL" id="CAXLJM020000055">
    <property type="protein sequence ID" value="CAL8117714.1"/>
    <property type="molecule type" value="Genomic_DNA"/>
</dbReference>
<keyword evidence="3" id="KW-1185">Reference proteome</keyword>
<reference evidence="2 3" key="1">
    <citation type="submission" date="2024-08" db="EMBL/GenBank/DDBJ databases">
        <authorList>
            <person name="Cucini C."/>
            <person name="Frati F."/>
        </authorList>
    </citation>
    <scope>NUCLEOTIDE SEQUENCE [LARGE SCALE GENOMIC DNA]</scope>
</reference>
<evidence type="ECO:0000256" key="1">
    <source>
        <dbReference type="SAM" id="Phobius"/>
    </source>
</evidence>
<protein>
    <submittedName>
        <fullName evidence="2">Uncharacterized protein</fullName>
    </submittedName>
</protein>
<feature type="transmembrane region" description="Helical" evidence="1">
    <location>
        <begin position="40"/>
        <end position="59"/>
    </location>
</feature>
<feature type="transmembrane region" description="Helical" evidence="1">
    <location>
        <begin position="124"/>
        <end position="146"/>
    </location>
</feature>
<feature type="transmembrane region" description="Helical" evidence="1">
    <location>
        <begin position="7"/>
        <end position="28"/>
    </location>
</feature>
<sequence length="239" mass="27669">MKRILRLYLYLFFIPSICISIISTSYLMTTQVLEVGNDYMHSKVFIVIWAESMVAMRLLTNLKDFMNLTVLSVAYRELRNGIQAQYDELLDQISLSHVRSWYKLVHFIRQQRTVLEHYFGLSNLWFLIEMFVIILLVLTAAIFVFMRGQNEHMTVVNSYVGVSALLIFFLFCKAHLTETITEQENLLAESIIGMNDGESCDARLEMKAICDLIFHDPVKITIANVTVLNKRLILAVCHT</sequence>
<evidence type="ECO:0000313" key="3">
    <source>
        <dbReference type="Proteomes" id="UP001642540"/>
    </source>
</evidence>
<evidence type="ECO:0000313" key="2">
    <source>
        <dbReference type="EMBL" id="CAL8117714.1"/>
    </source>
</evidence>
<accession>A0ABP1R3P5</accession>
<feature type="transmembrane region" description="Helical" evidence="1">
    <location>
        <begin position="158"/>
        <end position="176"/>
    </location>
</feature>
<gene>
    <name evidence="2" type="ORF">ODALV1_LOCUS17821</name>
</gene>
<organism evidence="2 3">
    <name type="scientific">Orchesella dallaii</name>
    <dbReference type="NCBI Taxonomy" id="48710"/>
    <lineage>
        <taxon>Eukaryota</taxon>
        <taxon>Metazoa</taxon>
        <taxon>Ecdysozoa</taxon>
        <taxon>Arthropoda</taxon>
        <taxon>Hexapoda</taxon>
        <taxon>Collembola</taxon>
        <taxon>Entomobryomorpha</taxon>
        <taxon>Entomobryoidea</taxon>
        <taxon>Orchesellidae</taxon>
        <taxon>Orchesellinae</taxon>
        <taxon>Orchesella</taxon>
    </lineage>
</organism>
<comment type="caution">
    <text evidence="2">The sequence shown here is derived from an EMBL/GenBank/DDBJ whole genome shotgun (WGS) entry which is preliminary data.</text>
</comment>
<keyword evidence="1" id="KW-0472">Membrane</keyword>